<evidence type="ECO:0000313" key="1">
    <source>
        <dbReference type="EMBL" id="ETO26947.1"/>
    </source>
</evidence>
<comment type="caution">
    <text evidence="1">The sequence shown here is derived from an EMBL/GenBank/DDBJ whole genome shotgun (WGS) entry which is preliminary data.</text>
</comment>
<organism evidence="1 2">
    <name type="scientific">Reticulomyxa filosa</name>
    <dbReference type="NCBI Taxonomy" id="46433"/>
    <lineage>
        <taxon>Eukaryota</taxon>
        <taxon>Sar</taxon>
        <taxon>Rhizaria</taxon>
        <taxon>Retaria</taxon>
        <taxon>Foraminifera</taxon>
        <taxon>Monothalamids</taxon>
        <taxon>Reticulomyxidae</taxon>
        <taxon>Reticulomyxa</taxon>
    </lineage>
</organism>
<evidence type="ECO:0000313" key="2">
    <source>
        <dbReference type="Proteomes" id="UP000023152"/>
    </source>
</evidence>
<keyword evidence="2" id="KW-1185">Reference proteome</keyword>
<reference evidence="1 2" key="1">
    <citation type="journal article" date="2013" name="Curr. Biol.">
        <title>The Genome of the Foraminiferan Reticulomyxa filosa.</title>
        <authorList>
            <person name="Glockner G."/>
            <person name="Hulsmann N."/>
            <person name="Schleicher M."/>
            <person name="Noegel A.A."/>
            <person name="Eichinger L."/>
            <person name="Gallinger C."/>
            <person name="Pawlowski J."/>
            <person name="Sierra R."/>
            <person name="Euteneuer U."/>
            <person name="Pillet L."/>
            <person name="Moustafa A."/>
            <person name="Platzer M."/>
            <person name="Groth M."/>
            <person name="Szafranski K."/>
            <person name="Schliwa M."/>
        </authorList>
    </citation>
    <scope>NUCLEOTIDE SEQUENCE [LARGE SCALE GENOMIC DNA]</scope>
</reference>
<sequence length="156" mass="18165">MYGGNKSLTDCSNDTILGKSLSLLQAIFDPSQGFFNAIAFVFMAKGVRKVMLSACSNLCRRLCCFRARLPKVNKVVFYSQIKQAKKKKKISFMFFLDFNFSKYNKKHHFFFCTFNVNASFFTVRRQYFQYIQKKKKTDVKLLKLKTIFTTATDSVI</sequence>
<name>X6NNK5_RETFI</name>
<accession>X6NNK5</accession>
<proteinExistence type="predicted"/>
<gene>
    <name evidence="1" type="ORF">RFI_10188</name>
</gene>
<protein>
    <submittedName>
        <fullName evidence="1">Uncharacterized protein</fullName>
    </submittedName>
</protein>
<dbReference type="EMBL" id="ASPP01007554">
    <property type="protein sequence ID" value="ETO26947.1"/>
    <property type="molecule type" value="Genomic_DNA"/>
</dbReference>
<dbReference type="Proteomes" id="UP000023152">
    <property type="component" value="Unassembled WGS sequence"/>
</dbReference>
<dbReference type="AlphaFoldDB" id="X6NNK5"/>